<protein>
    <submittedName>
        <fullName evidence="4">CHAP domain-containing protein</fullName>
    </submittedName>
</protein>
<name>A0A930PMT7_9MICC</name>
<dbReference type="PROSITE" id="PS50911">
    <property type="entry name" value="CHAP"/>
    <property type="match status" value="1"/>
</dbReference>
<dbReference type="PANTHER" id="PTHR37423">
    <property type="entry name" value="SOLUBLE LYTIC MUREIN TRANSGLYCOSYLASE-RELATED"/>
    <property type="match status" value="1"/>
</dbReference>
<evidence type="ECO:0000313" key="5">
    <source>
        <dbReference type="Proteomes" id="UP000770330"/>
    </source>
</evidence>
<sequence>MDEQKKSAAPLLLGAVAVILGLTMAPIFGIMILFGGVLGGDSAKAACRPASASASAAGAAGEGGQAEVTIYDDDGSATVRNESSRVGGKIPNNWEQDVVWASKVSGVPTSWIAAQIEAESGWDPTLGANHAGASGLTQFIPSTWAVYGHGASPNDPVAAIRAMGEYLRDLRAQLKPVIDAHPDMAVELIMAGYNAGPGAVQNYGGVPPYSETQTYLSRIRGLATIYSKTYGAEVGGKSDGSVEKGEVPYTDDTANVTGGQTGSSNNCSPQNYSGGKTSGTDDYPWAGQVEALNPVTGMYYVNCTDFSLWRLNQQVGATDPNHPKFTNGNFASVPLGNGGDWATAWRAKGWPADNTPEVGAMAHFAPGAVGASQTYGHIAVVLEVHDNGTVTIEEYNGATPYKYSTRVVPTDGVTTYLHIPDSEKAAK</sequence>
<keyword evidence="2" id="KW-0472">Membrane</keyword>
<dbReference type="InterPro" id="IPR007921">
    <property type="entry name" value="CHAP_dom"/>
</dbReference>
<accession>A0A930PMT7</accession>
<dbReference type="Gene3D" id="3.90.1720.10">
    <property type="entry name" value="endopeptidase domain like (from Nostoc punctiforme)"/>
    <property type="match status" value="1"/>
</dbReference>
<reference evidence="4" key="1">
    <citation type="submission" date="2020-04" db="EMBL/GenBank/DDBJ databases">
        <title>Deep metagenomics examines the oral microbiome during advanced dental caries in children, revealing novel taxa and co-occurrences with host molecules.</title>
        <authorList>
            <person name="Baker J.L."/>
            <person name="Morton J.T."/>
            <person name="Dinis M."/>
            <person name="Alvarez R."/>
            <person name="Tran N.C."/>
            <person name="Knight R."/>
            <person name="Edlund A."/>
        </authorList>
    </citation>
    <scope>NUCLEOTIDE SEQUENCE</scope>
    <source>
        <strain evidence="4">JCVI_39_bin.18</strain>
    </source>
</reference>
<dbReference type="Pfam" id="PF05257">
    <property type="entry name" value="CHAP"/>
    <property type="match status" value="1"/>
</dbReference>
<proteinExistence type="predicted"/>
<dbReference type="Gene3D" id="1.10.530.10">
    <property type="match status" value="1"/>
</dbReference>
<comment type="caution">
    <text evidence="4">The sequence shown here is derived from an EMBL/GenBank/DDBJ whole genome shotgun (WGS) entry which is preliminary data.</text>
</comment>
<dbReference type="InterPro" id="IPR008258">
    <property type="entry name" value="Transglycosylase_SLT_dom_1"/>
</dbReference>
<feature type="domain" description="Peptidase C51" evidence="3">
    <location>
        <begin position="278"/>
        <end position="418"/>
    </location>
</feature>
<dbReference type="Pfam" id="PF01464">
    <property type="entry name" value="SLT"/>
    <property type="match status" value="1"/>
</dbReference>
<dbReference type="PANTHER" id="PTHR37423:SF2">
    <property type="entry name" value="MEMBRANE-BOUND LYTIC MUREIN TRANSGLYCOSYLASE C"/>
    <property type="match status" value="1"/>
</dbReference>
<dbReference type="AlphaFoldDB" id="A0A930PMT7"/>
<organism evidence="4 5">
    <name type="scientific">Rothia mucilaginosa</name>
    <dbReference type="NCBI Taxonomy" id="43675"/>
    <lineage>
        <taxon>Bacteria</taxon>
        <taxon>Bacillati</taxon>
        <taxon>Actinomycetota</taxon>
        <taxon>Actinomycetes</taxon>
        <taxon>Micrococcales</taxon>
        <taxon>Micrococcaceae</taxon>
        <taxon>Rothia</taxon>
    </lineage>
</organism>
<evidence type="ECO:0000313" key="4">
    <source>
        <dbReference type="EMBL" id="MBF1657975.1"/>
    </source>
</evidence>
<dbReference type="RefSeq" id="WP_303945514.1">
    <property type="nucleotide sequence ID" value="NZ_JABZXO010000028.1"/>
</dbReference>
<dbReference type="CDD" id="cd00254">
    <property type="entry name" value="LT-like"/>
    <property type="match status" value="1"/>
</dbReference>
<dbReference type="SUPFAM" id="SSF53955">
    <property type="entry name" value="Lysozyme-like"/>
    <property type="match status" value="1"/>
</dbReference>
<dbReference type="InterPro" id="IPR023346">
    <property type="entry name" value="Lysozyme-like_dom_sf"/>
</dbReference>
<keyword evidence="2" id="KW-0812">Transmembrane</keyword>
<feature type="region of interest" description="Disordered" evidence="1">
    <location>
        <begin position="235"/>
        <end position="280"/>
    </location>
</feature>
<evidence type="ECO:0000259" key="3">
    <source>
        <dbReference type="PROSITE" id="PS50911"/>
    </source>
</evidence>
<dbReference type="Proteomes" id="UP000770330">
    <property type="component" value="Unassembled WGS sequence"/>
</dbReference>
<feature type="transmembrane region" description="Helical" evidence="2">
    <location>
        <begin position="12"/>
        <end position="38"/>
    </location>
</feature>
<feature type="compositionally biased region" description="Polar residues" evidence="1">
    <location>
        <begin position="252"/>
        <end position="280"/>
    </location>
</feature>
<evidence type="ECO:0000256" key="2">
    <source>
        <dbReference type="SAM" id="Phobius"/>
    </source>
</evidence>
<gene>
    <name evidence="4" type="ORF">HXO61_08630</name>
</gene>
<evidence type="ECO:0000256" key="1">
    <source>
        <dbReference type="SAM" id="MobiDB-lite"/>
    </source>
</evidence>
<dbReference type="EMBL" id="JABZXO010000028">
    <property type="protein sequence ID" value="MBF1657975.1"/>
    <property type="molecule type" value="Genomic_DNA"/>
</dbReference>
<dbReference type="InterPro" id="IPR038765">
    <property type="entry name" value="Papain-like_cys_pep_sf"/>
</dbReference>
<dbReference type="SUPFAM" id="SSF54001">
    <property type="entry name" value="Cysteine proteinases"/>
    <property type="match status" value="1"/>
</dbReference>
<keyword evidence="2" id="KW-1133">Transmembrane helix</keyword>